<dbReference type="PATRIC" id="fig|270351.10.peg.3744"/>
<feature type="region of interest" description="Disordered" evidence="1">
    <location>
        <begin position="1"/>
        <end position="344"/>
    </location>
</feature>
<gene>
    <name evidence="2" type="ORF">Maq22A_c19405</name>
</gene>
<evidence type="ECO:0000313" key="2">
    <source>
        <dbReference type="EMBL" id="BAQ46948.1"/>
    </source>
</evidence>
<organism evidence="2 3">
    <name type="scientific">Methylobacterium aquaticum</name>
    <dbReference type="NCBI Taxonomy" id="270351"/>
    <lineage>
        <taxon>Bacteria</taxon>
        <taxon>Pseudomonadati</taxon>
        <taxon>Pseudomonadota</taxon>
        <taxon>Alphaproteobacteria</taxon>
        <taxon>Hyphomicrobiales</taxon>
        <taxon>Methylobacteriaceae</taxon>
        <taxon>Methylobacterium</taxon>
    </lineage>
</organism>
<reference evidence="2 3" key="1">
    <citation type="journal article" date="2015" name="Genome Announc.">
        <title>Complete Genome Sequence of Methylobacterium aquaticum Strain 22A, Isolated from Racomitrium japonicum Moss.</title>
        <authorList>
            <person name="Tani A."/>
            <person name="Ogura Y."/>
            <person name="Hayashi T."/>
            <person name="Kimbara K."/>
        </authorList>
    </citation>
    <scope>NUCLEOTIDE SEQUENCE [LARGE SCALE GENOMIC DNA]</scope>
    <source>
        <strain evidence="2 3">MA-22A</strain>
    </source>
</reference>
<proteinExistence type="predicted"/>
<evidence type="ECO:0000313" key="3">
    <source>
        <dbReference type="Proteomes" id="UP000061432"/>
    </source>
</evidence>
<dbReference type="KEGG" id="maqu:Maq22A_c19405"/>
<feature type="compositionally biased region" description="Basic and acidic residues" evidence="1">
    <location>
        <begin position="164"/>
        <end position="178"/>
    </location>
</feature>
<evidence type="ECO:0000256" key="1">
    <source>
        <dbReference type="SAM" id="MobiDB-lite"/>
    </source>
</evidence>
<feature type="compositionally biased region" description="Pro residues" evidence="1">
    <location>
        <begin position="309"/>
        <end position="321"/>
    </location>
</feature>
<reference evidence="3" key="2">
    <citation type="submission" date="2015-01" db="EMBL/GenBank/DDBJ databases">
        <title>Complete genome sequence of Methylobacterium aquaticum strain 22A.</title>
        <authorList>
            <person name="Tani A."/>
            <person name="Ogura Y."/>
            <person name="Hayashi T."/>
        </authorList>
    </citation>
    <scope>NUCLEOTIDE SEQUENCE [LARGE SCALE GENOMIC DNA]</scope>
    <source>
        <strain evidence="3">MA-22A</strain>
    </source>
</reference>
<sequence length="711" mass="75947">MPHRRQPRHQCRRHRGARLRQRPRADARARGGAGRRAGLERPAGAAEGQFRLRSQKPLRRLGGDARHHHRRRVAASPQARLEGDRLPRSRLGPRGARRLRSLARPARAPPHRLRVRAALPPRGGPAPPARRRAAARGRPPVLRPRRGLLAGPRRRRGTRGALGRADRIRSRRGRDPGPERGAGGGPVAPAREPVGDAGPRGRVDQARRLGAGLPGGGISGAGDRGLRGGDAGGAGLSLRAFRRRQHPLQPDPAGRGREGRVPRRVAALQPHRPRHRARHGRLDRRRARRRPDQARRAAPLQGPGRPRPDAPPQGRPRPAWPAQPRQGAGGGGRAGSVPCQGRRGGSLRHGRMISLFRQASPAPAGLTAAVLLGAFESLGDNCEFGIAQRYAGIDPLGLFRLSSAPIADLTHAVETRFSHYGGPDDIEVRVGAGGYLFCHSRRYGFAYHTGDTAPRTAPAAILDREIRRVAYLKERLLADLAAGDKILVRKGPPGESEAAVRRLLAALRAIGPATLLRVCAAGPEDGGIGSGRVVWRGEGLMQGTLPQFAPYAAATDADLAGWLAVCGRAYALRHSLVEAPPLAPSGPPVFSAPEEVRHVLPAAAPAPGTLLGAHPIAGLRPNRLHVVSAEIRLPEDFSGTRAAVTIADAALHARRDADPARRGTWQTVYAATRTRKRQSEATIGLMLAGPAGTTVETRGWRVAEGCLPGVA</sequence>
<protein>
    <submittedName>
        <fullName evidence="2">Uncharacterized protein</fullName>
    </submittedName>
</protein>
<dbReference type="EMBL" id="AP014704">
    <property type="protein sequence ID" value="BAQ46948.1"/>
    <property type="molecule type" value="Genomic_DNA"/>
</dbReference>
<feature type="compositionally biased region" description="Basic residues" evidence="1">
    <location>
        <begin position="1"/>
        <end position="22"/>
    </location>
</feature>
<dbReference type="Proteomes" id="UP000061432">
    <property type="component" value="Chromosome"/>
</dbReference>
<name>A0A0C6FED0_9HYPH</name>
<feature type="compositionally biased region" description="Basic residues" evidence="1">
    <location>
        <begin position="271"/>
        <end position="289"/>
    </location>
</feature>
<dbReference type="STRING" id="270351.Maq22A_c19405"/>
<feature type="compositionally biased region" description="Gly residues" evidence="1">
    <location>
        <begin position="212"/>
        <end position="235"/>
    </location>
</feature>
<dbReference type="AlphaFoldDB" id="A0A0C6FED0"/>
<accession>A0A0C6FED0</accession>